<dbReference type="RefSeq" id="WP_106239603.1">
    <property type="nucleotide sequence ID" value="NZ_PVNG01000006.1"/>
</dbReference>
<sequence length="300" mass="31074">MTMLFLALVVAALVTGVILHQRPDARAVAAGAWKAGRTQAVAEYRKGYKAAHDAYDRAQKTLRGRGTKRARFLAGVLELLGVTVVAAGGAVYGTAKTLGATRRVLVEAARGARAAYATWEVESIEIEKVPDADASPDADVVHDDPTYVVPSAGTGPTKLITDTIVIANTTCEKCGASHAVMLKPGQDKAVRPCQCGQEIRIARTPSNPQAEQLAEPSEGTNMSVAQEATGLTTYAQAHQQIASELNSLSAASNNLVASMGDLLAQHSHLVGNAAVLQDLINQAAAVAAQIASDAAAAATS</sequence>
<evidence type="ECO:0000313" key="1">
    <source>
        <dbReference type="EMBL" id="PRX66072.1"/>
    </source>
</evidence>
<dbReference type="Proteomes" id="UP000238312">
    <property type="component" value="Unassembled WGS sequence"/>
</dbReference>
<proteinExistence type="predicted"/>
<comment type="caution">
    <text evidence="1">The sequence shown here is derived from an EMBL/GenBank/DDBJ whole genome shotgun (WGS) entry which is preliminary data.</text>
</comment>
<keyword evidence="2" id="KW-1185">Reference proteome</keyword>
<dbReference type="EMBL" id="PVNG01000006">
    <property type="protein sequence ID" value="PRX66072.1"/>
    <property type="molecule type" value="Genomic_DNA"/>
</dbReference>
<dbReference type="AlphaFoldDB" id="A0A2T0N267"/>
<accession>A0A2T0N267</accession>
<name>A0A2T0N267_9ACTN</name>
<reference evidence="1 2" key="1">
    <citation type="submission" date="2018-03" db="EMBL/GenBank/DDBJ databases">
        <title>Genomic Encyclopedia of Type Strains, Phase III (KMG-III): the genomes of soil and plant-associated and newly described type strains.</title>
        <authorList>
            <person name="Whitman W."/>
        </authorList>
    </citation>
    <scope>NUCLEOTIDE SEQUENCE [LARGE SCALE GENOMIC DNA]</scope>
    <source>
        <strain evidence="1 2">CGMCC 4.7104</strain>
    </source>
</reference>
<protein>
    <submittedName>
        <fullName evidence="1">Uncharacterized protein</fullName>
    </submittedName>
</protein>
<organism evidence="1 2">
    <name type="scientific">Nonomuraea fuscirosea</name>
    <dbReference type="NCBI Taxonomy" id="1291556"/>
    <lineage>
        <taxon>Bacteria</taxon>
        <taxon>Bacillati</taxon>
        <taxon>Actinomycetota</taxon>
        <taxon>Actinomycetes</taxon>
        <taxon>Streptosporangiales</taxon>
        <taxon>Streptosporangiaceae</taxon>
        <taxon>Nonomuraea</taxon>
    </lineage>
</organism>
<evidence type="ECO:0000313" key="2">
    <source>
        <dbReference type="Proteomes" id="UP000238312"/>
    </source>
</evidence>
<gene>
    <name evidence="1" type="ORF">B0I32_106208</name>
</gene>